<proteinExistence type="predicted"/>
<comment type="caution">
    <text evidence="1">The sequence shown here is derived from an EMBL/GenBank/DDBJ whole genome shotgun (WGS) entry which is preliminary data.</text>
</comment>
<organism evidence="1 2">
    <name type="scientific">Clostridium zeae</name>
    <dbReference type="NCBI Taxonomy" id="2759022"/>
    <lineage>
        <taxon>Bacteria</taxon>
        <taxon>Bacillati</taxon>
        <taxon>Bacillota</taxon>
        <taxon>Clostridia</taxon>
        <taxon>Eubacteriales</taxon>
        <taxon>Clostridiaceae</taxon>
        <taxon>Clostridium</taxon>
    </lineage>
</organism>
<dbReference type="EMBL" id="BMBA01000003">
    <property type="protein sequence ID" value="GFZ32557.1"/>
    <property type="molecule type" value="Genomic_DNA"/>
</dbReference>
<name>A0ABQ1ECL2_9CLOT</name>
<reference evidence="1 2" key="1">
    <citation type="journal article" date="2021" name="Int. J. Syst. Evol. Microbiol.">
        <title>Clostridium zeae sp. nov., isolated from corn silage.</title>
        <authorList>
            <person name="Kobayashi H."/>
            <person name="Tanizawa Y."/>
            <person name="Yagura M."/>
            <person name="Sakamoto M."/>
            <person name="Ohkuma M."/>
            <person name="Tohno M."/>
        </authorList>
    </citation>
    <scope>NUCLEOTIDE SEQUENCE [LARGE SCALE GENOMIC DNA]</scope>
    <source>
        <strain evidence="1 2">CSC2</strain>
    </source>
</reference>
<gene>
    <name evidence="1" type="ORF">CSC2_30830</name>
</gene>
<protein>
    <submittedName>
        <fullName evidence="1">Uncharacterized protein</fullName>
    </submittedName>
</protein>
<dbReference type="RefSeq" id="WP_206870842.1">
    <property type="nucleotide sequence ID" value="NZ_BMBA01000003.1"/>
</dbReference>
<dbReference type="Proteomes" id="UP000663802">
    <property type="component" value="Unassembled WGS sequence"/>
</dbReference>
<sequence>MFKKIILTLFTLIIVICAIISVKNQLNKNKYTFSNTNELIKYNCSLEMSVENKSYDYQNVRIFGIEYGKDNIIGDKNIEVKNSKLNYCSYQITKDQDYIFTYIDEERAMFKIKAPLSEDLRSFLVNSFIKGRTTSIMVFPFKDTNKLFIKAQESSYFVNLLSKKIISLNNGIYKIPSMNLKENVLTILRIEALANITYVFDKDGNIICKFL</sequence>
<accession>A0ABQ1ECL2</accession>
<evidence type="ECO:0000313" key="2">
    <source>
        <dbReference type="Proteomes" id="UP000663802"/>
    </source>
</evidence>
<keyword evidence="2" id="KW-1185">Reference proteome</keyword>
<evidence type="ECO:0000313" key="1">
    <source>
        <dbReference type="EMBL" id="GFZ32557.1"/>
    </source>
</evidence>